<keyword evidence="4 7" id="KW-1133">Transmembrane helix</keyword>
<dbReference type="GO" id="GO:0005886">
    <property type="term" value="C:plasma membrane"/>
    <property type="evidence" value="ECO:0007669"/>
    <property type="project" value="UniProtKB-SubCell"/>
</dbReference>
<dbReference type="InterPro" id="IPR036259">
    <property type="entry name" value="MFS_trans_sf"/>
</dbReference>
<feature type="transmembrane region" description="Helical" evidence="7">
    <location>
        <begin position="207"/>
        <end position="224"/>
    </location>
</feature>
<keyword evidence="10" id="KW-1185">Reference proteome</keyword>
<dbReference type="CDD" id="cd06173">
    <property type="entry name" value="MFS_MefA_like"/>
    <property type="match status" value="1"/>
</dbReference>
<feature type="transmembrane region" description="Helical" evidence="7">
    <location>
        <begin position="139"/>
        <end position="163"/>
    </location>
</feature>
<dbReference type="Pfam" id="PF07690">
    <property type="entry name" value="MFS_1"/>
    <property type="match status" value="1"/>
</dbReference>
<reference evidence="9 10" key="1">
    <citation type="submission" date="2018-10" db="EMBL/GenBank/DDBJ databases">
        <title>Isolation, diversity and antifungal activity of actinobacteria from wheat.</title>
        <authorList>
            <person name="Han C."/>
        </authorList>
    </citation>
    <scope>NUCLEOTIDE SEQUENCE [LARGE SCALE GENOMIC DNA]</scope>
    <source>
        <strain evidence="9 10">NEAU-YY642</strain>
    </source>
</reference>
<dbReference type="Proteomes" id="UP000278673">
    <property type="component" value="Unassembled WGS sequence"/>
</dbReference>
<dbReference type="AlphaFoldDB" id="A0A3M2LS91"/>
<dbReference type="InterPro" id="IPR011701">
    <property type="entry name" value="MFS"/>
</dbReference>
<accession>A0A3M2LS91</accession>
<dbReference type="PANTHER" id="PTHR23513">
    <property type="entry name" value="INTEGRAL MEMBRANE EFFLUX PROTEIN-RELATED"/>
    <property type="match status" value="1"/>
</dbReference>
<evidence type="ECO:0000256" key="3">
    <source>
        <dbReference type="ARBA" id="ARBA00022692"/>
    </source>
</evidence>
<evidence type="ECO:0000256" key="4">
    <source>
        <dbReference type="ARBA" id="ARBA00022989"/>
    </source>
</evidence>
<feature type="transmembrane region" description="Helical" evidence="7">
    <location>
        <begin position="405"/>
        <end position="424"/>
    </location>
</feature>
<feature type="transmembrane region" description="Helical" evidence="7">
    <location>
        <begin position="255"/>
        <end position="277"/>
    </location>
</feature>
<evidence type="ECO:0000256" key="2">
    <source>
        <dbReference type="ARBA" id="ARBA00022475"/>
    </source>
</evidence>
<evidence type="ECO:0000256" key="7">
    <source>
        <dbReference type="SAM" id="Phobius"/>
    </source>
</evidence>
<organism evidence="9 10">
    <name type="scientific">Streptomyces triticirhizae</name>
    <dbReference type="NCBI Taxonomy" id="2483353"/>
    <lineage>
        <taxon>Bacteria</taxon>
        <taxon>Bacillati</taxon>
        <taxon>Actinomycetota</taxon>
        <taxon>Actinomycetes</taxon>
        <taxon>Kitasatosporales</taxon>
        <taxon>Streptomycetaceae</taxon>
        <taxon>Streptomyces</taxon>
    </lineage>
</organism>
<dbReference type="InterPro" id="IPR020846">
    <property type="entry name" value="MFS_dom"/>
</dbReference>
<dbReference type="GO" id="GO:0022857">
    <property type="term" value="F:transmembrane transporter activity"/>
    <property type="evidence" value="ECO:0007669"/>
    <property type="project" value="InterPro"/>
</dbReference>
<proteinExistence type="predicted"/>
<gene>
    <name evidence="9" type="ORF">EBN88_13035</name>
</gene>
<keyword evidence="2" id="KW-1003">Cell membrane</keyword>
<dbReference type="EMBL" id="RFFJ01000059">
    <property type="protein sequence ID" value="RMI40339.1"/>
    <property type="molecule type" value="Genomic_DNA"/>
</dbReference>
<keyword evidence="3 7" id="KW-0812">Transmembrane</keyword>
<dbReference type="SUPFAM" id="SSF103473">
    <property type="entry name" value="MFS general substrate transporter"/>
    <property type="match status" value="1"/>
</dbReference>
<keyword evidence="5 7" id="KW-0472">Membrane</keyword>
<dbReference type="PROSITE" id="PS50850">
    <property type="entry name" value="MFS"/>
    <property type="match status" value="1"/>
</dbReference>
<dbReference type="PANTHER" id="PTHR23513:SF6">
    <property type="entry name" value="MAJOR FACILITATOR SUPERFAMILY ASSOCIATED DOMAIN-CONTAINING PROTEIN"/>
    <property type="match status" value="1"/>
</dbReference>
<feature type="transmembrane region" description="Helical" evidence="7">
    <location>
        <begin position="75"/>
        <end position="95"/>
    </location>
</feature>
<feature type="region of interest" description="Disordered" evidence="6">
    <location>
        <begin position="1"/>
        <end position="34"/>
    </location>
</feature>
<comment type="caution">
    <text evidence="9">The sequence shown here is derived from an EMBL/GenBank/DDBJ whole genome shotgun (WGS) entry which is preliminary data.</text>
</comment>
<evidence type="ECO:0000256" key="1">
    <source>
        <dbReference type="ARBA" id="ARBA00004651"/>
    </source>
</evidence>
<feature type="transmembrane region" description="Helical" evidence="7">
    <location>
        <begin position="380"/>
        <end position="399"/>
    </location>
</feature>
<sequence>MLTPDRAPEEPADPQHPPRAQDPPAGAGDEIPPGHLRSERNTAVLVGFTAVTNLADGVTKMVLPLMATRITDSPALVSGVALTLTLPWLLIALHVGVLVDRFDRRRLLWIANSVRLVAIAGLLLAVANDSAGLPALYAGGIALGFAEVVALTSATALIPAAVAPHGRERANAWVAGAETVTNEFCGPFVGGLLLAAGAGIALGTTGAAYAVAMVILAFLVGRFTPVTRRDQPTTSVNQRIAEGLRVLWNHRLLRIMALSLTVLASCWGAWLALMPLMAIHEMDLDERQWGIVLSALGVGGLVGAMTVRAVNRLLGRRGAMFADLLGTAAMVAAPALTTNMWLVAGGAFLGGMGGILWTVNSRTISQFLVEDGVLGRYNAAARLFSWGAMPLGAGIGGLLAEFAGLRFTFLFFTVATLLLIIPFLRMVTPAALAEVPTTPRRS</sequence>
<comment type="subcellular location">
    <subcellularLocation>
        <location evidence="1">Cell membrane</location>
        <topology evidence="1">Multi-pass membrane protein</topology>
    </subcellularLocation>
</comment>
<feature type="transmembrane region" description="Helical" evidence="7">
    <location>
        <begin position="107"/>
        <end position="127"/>
    </location>
</feature>
<feature type="transmembrane region" description="Helical" evidence="7">
    <location>
        <begin position="289"/>
        <end position="307"/>
    </location>
</feature>
<protein>
    <submittedName>
        <fullName evidence="9">MFS transporter</fullName>
    </submittedName>
</protein>
<dbReference type="Gene3D" id="1.20.1250.20">
    <property type="entry name" value="MFS general substrate transporter like domains"/>
    <property type="match status" value="1"/>
</dbReference>
<name>A0A3M2LS91_9ACTN</name>
<evidence type="ECO:0000259" key="8">
    <source>
        <dbReference type="PROSITE" id="PS50850"/>
    </source>
</evidence>
<evidence type="ECO:0000256" key="5">
    <source>
        <dbReference type="ARBA" id="ARBA00023136"/>
    </source>
</evidence>
<evidence type="ECO:0000313" key="9">
    <source>
        <dbReference type="EMBL" id="RMI40339.1"/>
    </source>
</evidence>
<feature type="transmembrane region" description="Helical" evidence="7">
    <location>
        <begin position="342"/>
        <end position="359"/>
    </location>
</feature>
<evidence type="ECO:0000313" key="10">
    <source>
        <dbReference type="Proteomes" id="UP000278673"/>
    </source>
</evidence>
<evidence type="ECO:0000256" key="6">
    <source>
        <dbReference type="SAM" id="MobiDB-lite"/>
    </source>
</evidence>
<feature type="domain" description="Major facilitator superfamily (MFS) profile" evidence="8">
    <location>
        <begin position="41"/>
        <end position="431"/>
    </location>
</feature>